<dbReference type="AlphaFoldDB" id="A0AAW2YBE4"/>
<dbReference type="PANTHER" id="PTHR24559">
    <property type="entry name" value="TRANSPOSON TY3-I GAG-POL POLYPROTEIN"/>
    <property type="match status" value="1"/>
</dbReference>
<name>A0AAW2YBE4_9LAMI</name>
<evidence type="ECO:0000259" key="2">
    <source>
        <dbReference type="Pfam" id="PF00078"/>
    </source>
</evidence>
<accession>A0AAW2YBE4</accession>
<evidence type="ECO:0000313" key="3">
    <source>
        <dbReference type="EMBL" id="KAL0463198.1"/>
    </source>
</evidence>
<sequence length="402" mass="45777">EFSTYDSEDQIKIALKKNLTSMQVKVLEEFMALDPNIGENILELEGLPPLHFNLAFIDLPQSHTKLLPSILQAPTLELKELPKHLKYAFLRENDTLPVIISSKLSTLEEKLIRVLREFREAIGWTIADIKGLSPFTCMHRILLKEGAKPSREAQRRLNPSMMEVVKKEILELLDTGMIFPISDSEWVSPTQVVPKKMGITVIENYVGNLVPTRVQNCWRVCIDYRKLNASTRKDHFPLPFIDQMLERLAARSHYSCLDGYSGFHQIPVAPPDQEKTTFICPFGTFAYRRMPFDLCNAPPTFQRCMHHPGINHTDKEPRPIGNTSSTNEETRDHREIINYRRKGKAVAIDDTHLTYHVVSNIVKNGAEAITPYNVNVHNVNDAANGVLPHLHVPITEPHVEPS</sequence>
<feature type="domain" description="Reverse transcriptase" evidence="2">
    <location>
        <begin position="217"/>
        <end position="307"/>
    </location>
</feature>
<evidence type="ECO:0000256" key="1">
    <source>
        <dbReference type="SAM" id="MobiDB-lite"/>
    </source>
</evidence>
<protein>
    <recommendedName>
        <fullName evidence="2">Reverse transcriptase domain-containing protein</fullName>
    </recommendedName>
</protein>
<dbReference type="PANTHER" id="PTHR24559:SF445">
    <property type="entry name" value="RNA-DIRECTED DNA POLYMERASE HOMOLOG"/>
    <property type="match status" value="1"/>
</dbReference>
<dbReference type="InterPro" id="IPR000477">
    <property type="entry name" value="RT_dom"/>
</dbReference>
<dbReference type="InterPro" id="IPR043128">
    <property type="entry name" value="Rev_trsase/Diguanyl_cyclase"/>
</dbReference>
<comment type="caution">
    <text evidence="3">The sequence shown here is derived from an EMBL/GenBank/DDBJ whole genome shotgun (WGS) entry which is preliminary data.</text>
</comment>
<dbReference type="Gene3D" id="3.30.70.270">
    <property type="match status" value="1"/>
</dbReference>
<dbReference type="InterPro" id="IPR053134">
    <property type="entry name" value="RNA-dir_DNA_polymerase"/>
</dbReference>
<dbReference type="EMBL" id="JACGWN010000001">
    <property type="protein sequence ID" value="KAL0463198.1"/>
    <property type="molecule type" value="Genomic_DNA"/>
</dbReference>
<feature type="non-terminal residue" evidence="3">
    <location>
        <position position="1"/>
    </location>
</feature>
<reference evidence="3" key="2">
    <citation type="journal article" date="2024" name="Plant">
        <title>Genomic evolution and insights into agronomic trait innovations of Sesamum species.</title>
        <authorList>
            <person name="Miao H."/>
            <person name="Wang L."/>
            <person name="Qu L."/>
            <person name="Liu H."/>
            <person name="Sun Y."/>
            <person name="Le M."/>
            <person name="Wang Q."/>
            <person name="Wei S."/>
            <person name="Zheng Y."/>
            <person name="Lin W."/>
            <person name="Duan Y."/>
            <person name="Cao H."/>
            <person name="Xiong S."/>
            <person name="Wang X."/>
            <person name="Wei L."/>
            <person name="Li C."/>
            <person name="Ma Q."/>
            <person name="Ju M."/>
            <person name="Zhao R."/>
            <person name="Li G."/>
            <person name="Mu C."/>
            <person name="Tian Q."/>
            <person name="Mei H."/>
            <person name="Zhang T."/>
            <person name="Gao T."/>
            <person name="Zhang H."/>
        </authorList>
    </citation>
    <scope>NUCLEOTIDE SEQUENCE</scope>
    <source>
        <strain evidence="3">KEN1</strain>
    </source>
</reference>
<proteinExistence type="predicted"/>
<dbReference type="CDD" id="cd01647">
    <property type="entry name" value="RT_LTR"/>
    <property type="match status" value="1"/>
</dbReference>
<dbReference type="InterPro" id="IPR043502">
    <property type="entry name" value="DNA/RNA_pol_sf"/>
</dbReference>
<feature type="region of interest" description="Disordered" evidence="1">
    <location>
        <begin position="309"/>
        <end position="331"/>
    </location>
</feature>
<reference evidence="3" key="1">
    <citation type="submission" date="2020-06" db="EMBL/GenBank/DDBJ databases">
        <authorList>
            <person name="Li T."/>
            <person name="Hu X."/>
            <person name="Zhang T."/>
            <person name="Song X."/>
            <person name="Zhang H."/>
            <person name="Dai N."/>
            <person name="Sheng W."/>
            <person name="Hou X."/>
            <person name="Wei L."/>
        </authorList>
    </citation>
    <scope>NUCLEOTIDE SEQUENCE</scope>
    <source>
        <strain evidence="3">KEN1</strain>
        <tissue evidence="3">Leaf</tissue>
    </source>
</reference>
<gene>
    <name evidence="3" type="ORF">Slati_0207400</name>
</gene>
<dbReference type="Pfam" id="PF00078">
    <property type="entry name" value="RVT_1"/>
    <property type="match status" value="1"/>
</dbReference>
<dbReference type="SUPFAM" id="SSF56672">
    <property type="entry name" value="DNA/RNA polymerases"/>
    <property type="match status" value="1"/>
</dbReference>
<organism evidence="3">
    <name type="scientific">Sesamum latifolium</name>
    <dbReference type="NCBI Taxonomy" id="2727402"/>
    <lineage>
        <taxon>Eukaryota</taxon>
        <taxon>Viridiplantae</taxon>
        <taxon>Streptophyta</taxon>
        <taxon>Embryophyta</taxon>
        <taxon>Tracheophyta</taxon>
        <taxon>Spermatophyta</taxon>
        <taxon>Magnoliopsida</taxon>
        <taxon>eudicotyledons</taxon>
        <taxon>Gunneridae</taxon>
        <taxon>Pentapetalae</taxon>
        <taxon>asterids</taxon>
        <taxon>lamiids</taxon>
        <taxon>Lamiales</taxon>
        <taxon>Pedaliaceae</taxon>
        <taxon>Sesamum</taxon>
    </lineage>
</organism>
<dbReference type="Gene3D" id="3.10.10.10">
    <property type="entry name" value="HIV Type 1 Reverse Transcriptase, subunit A, domain 1"/>
    <property type="match status" value="1"/>
</dbReference>